<organism evidence="5 6">
    <name type="scientific">Anaerolinea thermolimosa</name>
    <dbReference type="NCBI Taxonomy" id="229919"/>
    <lineage>
        <taxon>Bacteria</taxon>
        <taxon>Bacillati</taxon>
        <taxon>Chloroflexota</taxon>
        <taxon>Anaerolineae</taxon>
        <taxon>Anaerolineales</taxon>
        <taxon>Anaerolineaceae</taxon>
        <taxon>Anaerolinea</taxon>
    </lineage>
</organism>
<dbReference type="Pfam" id="PF03061">
    <property type="entry name" value="4HBT"/>
    <property type="match status" value="1"/>
</dbReference>
<dbReference type="GO" id="GO:0009062">
    <property type="term" value="P:fatty acid catabolic process"/>
    <property type="evidence" value="ECO:0007669"/>
    <property type="project" value="TreeGrafter"/>
</dbReference>
<dbReference type="Proteomes" id="UP000264141">
    <property type="component" value="Unassembled WGS sequence"/>
</dbReference>
<dbReference type="InterPro" id="IPR029069">
    <property type="entry name" value="HotDog_dom_sf"/>
</dbReference>
<dbReference type="GO" id="GO:0005829">
    <property type="term" value="C:cytosol"/>
    <property type="evidence" value="ECO:0007669"/>
    <property type="project" value="TreeGrafter"/>
</dbReference>
<evidence type="ECO:0000313" key="5">
    <source>
        <dbReference type="EMBL" id="HCE18031.1"/>
    </source>
</evidence>
<dbReference type="EMBL" id="DPBP01000037">
    <property type="protein sequence ID" value="HCE18031.1"/>
    <property type="molecule type" value="Genomic_DNA"/>
</dbReference>
<dbReference type="SUPFAM" id="SSF54637">
    <property type="entry name" value="Thioesterase/thiol ester dehydrase-isomerase"/>
    <property type="match status" value="1"/>
</dbReference>
<dbReference type="PANTHER" id="PTHR11049:SF31">
    <property type="entry name" value="HOTDOG ACOT-TYPE DOMAIN-CONTAINING PROTEIN"/>
    <property type="match status" value="1"/>
</dbReference>
<reference evidence="5 6" key="1">
    <citation type="journal article" date="2018" name="Nat. Biotechnol.">
        <title>A standardized bacterial taxonomy based on genome phylogeny substantially revises the tree of life.</title>
        <authorList>
            <person name="Parks D.H."/>
            <person name="Chuvochina M."/>
            <person name="Waite D.W."/>
            <person name="Rinke C."/>
            <person name="Skarshewski A."/>
            <person name="Chaumeil P.A."/>
            <person name="Hugenholtz P."/>
        </authorList>
    </citation>
    <scope>NUCLEOTIDE SEQUENCE [LARGE SCALE GENOMIC DNA]</scope>
    <source>
        <strain evidence="5">UBA8781</strain>
    </source>
</reference>
<evidence type="ECO:0000313" key="6">
    <source>
        <dbReference type="Proteomes" id="UP000264141"/>
    </source>
</evidence>
<feature type="domain" description="HotDog ACOT-type" evidence="4">
    <location>
        <begin position="2"/>
        <end position="111"/>
    </location>
</feature>
<dbReference type="GO" id="GO:0052816">
    <property type="term" value="F:long-chain fatty acyl-CoA hydrolase activity"/>
    <property type="evidence" value="ECO:0007669"/>
    <property type="project" value="TreeGrafter"/>
</dbReference>
<dbReference type="PANTHER" id="PTHR11049">
    <property type="entry name" value="ACYL COENZYME A THIOESTER HYDROLASE"/>
    <property type="match status" value="1"/>
</dbReference>
<dbReference type="InterPro" id="IPR033120">
    <property type="entry name" value="HOTDOG_ACOT"/>
</dbReference>
<keyword evidence="2 3" id="KW-0378">Hydrolase</keyword>
<dbReference type="InterPro" id="IPR040170">
    <property type="entry name" value="Cytosol_ACT"/>
</dbReference>
<evidence type="ECO:0000256" key="1">
    <source>
        <dbReference type="ARBA" id="ARBA00010458"/>
    </source>
</evidence>
<proteinExistence type="inferred from homology"/>
<dbReference type="STRING" id="229919.GCA_001050195_01981"/>
<evidence type="ECO:0000256" key="2">
    <source>
        <dbReference type="ARBA" id="ARBA00022801"/>
    </source>
</evidence>
<evidence type="ECO:0000259" key="4">
    <source>
        <dbReference type="PROSITE" id="PS51770"/>
    </source>
</evidence>
<accession>A0A3D1JHI0</accession>
<dbReference type="GO" id="GO:0006637">
    <property type="term" value="P:acyl-CoA metabolic process"/>
    <property type="evidence" value="ECO:0007669"/>
    <property type="project" value="TreeGrafter"/>
</dbReference>
<dbReference type="CDD" id="cd03442">
    <property type="entry name" value="BFIT_BACH"/>
    <property type="match status" value="1"/>
</dbReference>
<comment type="caution">
    <text evidence="5">The sequence shown here is derived from an EMBL/GenBank/DDBJ whole genome shotgun (WGS) entry which is preliminary data.</text>
</comment>
<dbReference type="Gene3D" id="3.10.129.10">
    <property type="entry name" value="Hotdog Thioesterase"/>
    <property type="match status" value="1"/>
</dbReference>
<evidence type="ECO:0000256" key="3">
    <source>
        <dbReference type="PROSITE-ProRule" id="PRU01106"/>
    </source>
</evidence>
<name>A0A3D1JHI0_9CHLR</name>
<dbReference type="InterPro" id="IPR006683">
    <property type="entry name" value="Thioestr_dom"/>
</dbReference>
<dbReference type="RefSeq" id="WP_062192922.1">
    <property type="nucleotide sequence ID" value="NZ_DF967965.1"/>
</dbReference>
<dbReference type="PROSITE" id="PS51770">
    <property type="entry name" value="HOTDOG_ACOT"/>
    <property type="match status" value="1"/>
</dbReference>
<sequence length="139" mass="15544">MSIQTLTTYHLVKSEDLNHHGTLFAGRNAEWFVEAGFIAASALARPENIVCLKIHGMSFTRPVQRGEVICFESQIVFAGRSRLVAHVKMKGKSEEDVIVDGFITFVHVDQDGKPLPHGVIITAETPDEIKLQEYARNLR</sequence>
<protein>
    <submittedName>
        <fullName evidence="5">Acyl-CoA thioesterase</fullName>
    </submittedName>
</protein>
<dbReference type="AlphaFoldDB" id="A0A3D1JHI0"/>
<gene>
    <name evidence="5" type="ORF">DEQ80_09245</name>
</gene>
<dbReference type="OrthoDB" id="9791628at2"/>
<comment type="similarity">
    <text evidence="1">Belongs to the acyl coenzyme A hydrolase family.</text>
</comment>